<organism evidence="1 2">
    <name type="scientific">Cryptolaemus montrouzieri</name>
    <dbReference type="NCBI Taxonomy" id="559131"/>
    <lineage>
        <taxon>Eukaryota</taxon>
        <taxon>Metazoa</taxon>
        <taxon>Ecdysozoa</taxon>
        <taxon>Arthropoda</taxon>
        <taxon>Hexapoda</taxon>
        <taxon>Insecta</taxon>
        <taxon>Pterygota</taxon>
        <taxon>Neoptera</taxon>
        <taxon>Endopterygota</taxon>
        <taxon>Coleoptera</taxon>
        <taxon>Polyphaga</taxon>
        <taxon>Cucujiformia</taxon>
        <taxon>Coccinelloidea</taxon>
        <taxon>Coccinellidae</taxon>
        <taxon>Scymninae</taxon>
        <taxon>Scymnini</taxon>
        <taxon>Cryptolaemus</taxon>
    </lineage>
</organism>
<gene>
    <name evidence="1" type="ORF">HHI36_017908</name>
</gene>
<keyword evidence="2" id="KW-1185">Reference proteome</keyword>
<dbReference type="Proteomes" id="UP001516400">
    <property type="component" value="Unassembled WGS sequence"/>
</dbReference>
<evidence type="ECO:0008006" key="3">
    <source>
        <dbReference type="Google" id="ProtNLM"/>
    </source>
</evidence>
<sequence>MSNFKGRYLQLVAIHIKKNIEYAEMNIEDCNIAAIKIKKLKYKIIAIYRAPQINPEDFFDNLDEILGRYKNAIIMGDINLNILDVNNKLTNYKEIIELNNYHMKNLIQKKNIRRRNKQNGSILILKLKLKRRRIVIPQRKFKKCPTL</sequence>
<proteinExistence type="predicted"/>
<dbReference type="SUPFAM" id="SSF56219">
    <property type="entry name" value="DNase I-like"/>
    <property type="match status" value="1"/>
</dbReference>
<dbReference type="AlphaFoldDB" id="A0ABD2NP00"/>
<dbReference type="InterPro" id="IPR036691">
    <property type="entry name" value="Endo/exonu/phosph_ase_sf"/>
</dbReference>
<name>A0ABD2NP00_9CUCU</name>
<protein>
    <recommendedName>
        <fullName evidence="3">Endonuclease/exonuclease/phosphatase domain-containing protein</fullName>
    </recommendedName>
</protein>
<evidence type="ECO:0000313" key="1">
    <source>
        <dbReference type="EMBL" id="KAL3280426.1"/>
    </source>
</evidence>
<comment type="caution">
    <text evidence="1">The sequence shown here is derived from an EMBL/GenBank/DDBJ whole genome shotgun (WGS) entry which is preliminary data.</text>
</comment>
<dbReference type="Gene3D" id="3.60.10.10">
    <property type="entry name" value="Endonuclease/exonuclease/phosphatase"/>
    <property type="match status" value="1"/>
</dbReference>
<evidence type="ECO:0000313" key="2">
    <source>
        <dbReference type="Proteomes" id="UP001516400"/>
    </source>
</evidence>
<accession>A0ABD2NP00</accession>
<dbReference type="EMBL" id="JABFTP020000124">
    <property type="protein sequence ID" value="KAL3280426.1"/>
    <property type="molecule type" value="Genomic_DNA"/>
</dbReference>
<reference evidence="1 2" key="1">
    <citation type="journal article" date="2021" name="BMC Biol.">
        <title>Horizontally acquired antibacterial genes associated with adaptive radiation of ladybird beetles.</title>
        <authorList>
            <person name="Li H.S."/>
            <person name="Tang X.F."/>
            <person name="Huang Y.H."/>
            <person name="Xu Z.Y."/>
            <person name="Chen M.L."/>
            <person name="Du X.Y."/>
            <person name="Qiu B.Y."/>
            <person name="Chen P.T."/>
            <person name="Zhang W."/>
            <person name="Slipinski A."/>
            <person name="Escalona H.E."/>
            <person name="Waterhouse R.M."/>
            <person name="Zwick A."/>
            <person name="Pang H."/>
        </authorList>
    </citation>
    <scope>NUCLEOTIDE SEQUENCE [LARGE SCALE GENOMIC DNA]</scope>
    <source>
        <strain evidence="1">SYSU2018</strain>
    </source>
</reference>